<evidence type="ECO:0000256" key="7">
    <source>
        <dbReference type="SAM" id="Phobius"/>
    </source>
</evidence>
<dbReference type="PANTHER" id="PTHR48022">
    <property type="entry name" value="PLASTIDIC GLUCOSE TRANSPORTER 4"/>
    <property type="match status" value="1"/>
</dbReference>
<dbReference type="Gene3D" id="1.20.1250.20">
    <property type="entry name" value="MFS general substrate transporter like domains"/>
    <property type="match status" value="1"/>
</dbReference>
<dbReference type="GO" id="GO:0005351">
    <property type="term" value="F:carbohydrate:proton symporter activity"/>
    <property type="evidence" value="ECO:0007669"/>
    <property type="project" value="TreeGrafter"/>
</dbReference>
<keyword evidence="5 7" id="KW-0472">Membrane</keyword>
<proteinExistence type="inferred from homology"/>
<feature type="transmembrane region" description="Helical" evidence="7">
    <location>
        <begin position="63"/>
        <end position="84"/>
    </location>
</feature>
<evidence type="ECO:0000256" key="2">
    <source>
        <dbReference type="ARBA" id="ARBA00010992"/>
    </source>
</evidence>
<dbReference type="SUPFAM" id="SSF103473">
    <property type="entry name" value="MFS general substrate transporter"/>
    <property type="match status" value="1"/>
</dbReference>
<feature type="transmembrane region" description="Helical" evidence="7">
    <location>
        <begin position="163"/>
        <end position="183"/>
    </location>
</feature>
<dbReference type="EMBL" id="KN847319">
    <property type="protein sequence ID" value="KIW55558.1"/>
    <property type="molecule type" value="Genomic_DNA"/>
</dbReference>
<feature type="domain" description="Major facilitator superfamily (MFS) profile" evidence="8">
    <location>
        <begin position="66"/>
        <end position="383"/>
    </location>
</feature>
<dbReference type="InterPro" id="IPR050360">
    <property type="entry name" value="MFS_Sugar_Transporters"/>
</dbReference>
<dbReference type="InterPro" id="IPR020846">
    <property type="entry name" value="MFS_dom"/>
</dbReference>
<dbReference type="Pfam" id="PF00083">
    <property type="entry name" value="Sugar_tr"/>
    <property type="match status" value="1"/>
</dbReference>
<comment type="subcellular location">
    <subcellularLocation>
        <location evidence="1">Membrane</location>
        <topology evidence="1">Multi-pass membrane protein</topology>
    </subcellularLocation>
</comment>
<comment type="similarity">
    <text evidence="2">Belongs to the major facilitator superfamily. Sugar transporter (TC 2.A.1.1) family.</text>
</comment>
<feature type="transmembrane region" description="Helical" evidence="7">
    <location>
        <begin position="104"/>
        <end position="125"/>
    </location>
</feature>
<feature type="region of interest" description="Disordered" evidence="6">
    <location>
        <begin position="1"/>
        <end position="21"/>
    </location>
</feature>
<keyword evidence="3 7" id="KW-0812">Transmembrane</keyword>
<dbReference type="InterPro" id="IPR036259">
    <property type="entry name" value="MFS_trans_sf"/>
</dbReference>
<evidence type="ECO:0000256" key="1">
    <source>
        <dbReference type="ARBA" id="ARBA00004141"/>
    </source>
</evidence>
<feature type="transmembrane region" description="Helical" evidence="7">
    <location>
        <begin position="195"/>
        <end position="216"/>
    </location>
</feature>
<dbReference type="GO" id="GO:0016020">
    <property type="term" value="C:membrane"/>
    <property type="evidence" value="ECO:0007669"/>
    <property type="project" value="UniProtKB-SubCell"/>
</dbReference>
<dbReference type="PROSITE" id="PS50850">
    <property type="entry name" value="MFS"/>
    <property type="match status" value="1"/>
</dbReference>
<evidence type="ECO:0000313" key="10">
    <source>
        <dbReference type="Proteomes" id="UP000054342"/>
    </source>
</evidence>
<dbReference type="PANTHER" id="PTHR48022:SF79">
    <property type="entry name" value="LACTOSE PERMEASE, PUTATIVE (AFU_ORTHOLOGUE AFUA_6G01860)-RELATED"/>
    <property type="match status" value="1"/>
</dbReference>
<dbReference type="GeneID" id="25326197"/>
<reference evidence="9 10" key="1">
    <citation type="submission" date="2015-01" db="EMBL/GenBank/DDBJ databases">
        <title>The Genome Sequence of Exophiala xenobiotica CBS118157.</title>
        <authorList>
            <consortium name="The Broad Institute Genomics Platform"/>
            <person name="Cuomo C."/>
            <person name="de Hoog S."/>
            <person name="Gorbushina A."/>
            <person name="Stielow B."/>
            <person name="Teixiera M."/>
            <person name="Abouelleil A."/>
            <person name="Chapman S.B."/>
            <person name="Priest M."/>
            <person name="Young S.K."/>
            <person name="Wortman J."/>
            <person name="Nusbaum C."/>
            <person name="Birren B."/>
        </authorList>
    </citation>
    <scope>NUCLEOTIDE SEQUENCE [LARGE SCALE GENOMIC DNA]</scope>
    <source>
        <strain evidence="9 10">CBS 118157</strain>
    </source>
</reference>
<feature type="transmembrane region" description="Helical" evidence="7">
    <location>
        <begin position="137"/>
        <end position="157"/>
    </location>
</feature>
<keyword evidence="10" id="KW-1185">Reference proteome</keyword>
<dbReference type="InterPro" id="IPR005828">
    <property type="entry name" value="MFS_sugar_transport-like"/>
</dbReference>
<protein>
    <recommendedName>
        <fullName evidence="8">Major facilitator superfamily (MFS) profile domain-containing protein</fullName>
    </recommendedName>
</protein>
<gene>
    <name evidence="9" type="ORF">PV05_04289</name>
</gene>
<evidence type="ECO:0000313" key="9">
    <source>
        <dbReference type="EMBL" id="KIW55558.1"/>
    </source>
</evidence>
<feature type="transmembrane region" description="Helical" evidence="7">
    <location>
        <begin position="228"/>
        <end position="247"/>
    </location>
</feature>
<name>A0A0D2EJI3_9EURO</name>
<dbReference type="OrthoDB" id="6133115at2759"/>
<dbReference type="HOGENOM" id="CLU_001265_30_13_1"/>
<evidence type="ECO:0000256" key="3">
    <source>
        <dbReference type="ARBA" id="ARBA00022692"/>
    </source>
</evidence>
<feature type="transmembrane region" description="Helical" evidence="7">
    <location>
        <begin position="317"/>
        <end position="342"/>
    </location>
</feature>
<organism evidence="9 10">
    <name type="scientific">Exophiala xenobiotica</name>
    <dbReference type="NCBI Taxonomy" id="348802"/>
    <lineage>
        <taxon>Eukaryota</taxon>
        <taxon>Fungi</taxon>
        <taxon>Dikarya</taxon>
        <taxon>Ascomycota</taxon>
        <taxon>Pezizomycotina</taxon>
        <taxon>Eurotiomycetes</taxon>
        <taxon>Chaetothyriomycetidae</taxon>
        <taxon>Chaetothyriales</taxon>
        <taxon>Herpotrichiellaceae</taxon>
        <taxon>Exophiala</taxon>
    </lineage>
</organism>
<feature type="compositionally biased region" description="Basic and acidic residues" evidence="6">
    <location>
        <begin position="1"/>
        <end position="16"/>
    </location>
</feature>
<dbReference type="Proteomes" id="UP000054342">
    <property type="component" value="Unassembled WGS sequence"/>
</dbReference>
<dbReference type="RefSeq" id="XP_013316142.1">
    <property type="nucleotide sequence ID" value="XM_013460688.1"/>
</dbReference>
<evidence type="ECO:0000259" key="8">
    <source>
        <dbReference type="PROSITE" id="PS50850"/>
    </source>
</evidence>
<evidence type="ECO:0000256" key="6">
    <source>
        <dbReference type="SAM" id="MobiDB-lite"/>
    </source>
</evidence>
<dbReference type="AlphaFoldDB" id="A0A0D2EJI3"/>
<evidence type="ECO:0000256" key="4">
    <source>
        <dbReference type="ARBA" id="ARBA00022989"/>
    </source>
</evidence>
<keyword evidence="4 7" id="KW-1133">Transmembrane helix</keyword>
<sequence>MSSMEKDAPREVERADTATTTASQIKDAVRLGEVKTTKVKDVAFADAIDKDNPKPWSKSMLKLYAIMALVTLNDCGNGFDGTIMSSVNAMDPWHDYFVAGMEGASIGAVFALYSVGNIVACFFVGPACDLFGRRFGMGFGSSFIILGTIIQGCAQNIGTFMTGRFFLGFGVSVSVTAAPIYLVEMAYPSWRGATSGLYNVCGWYFGSLVSTWTAYGTGKLTSNWSWRIPIPIQAVPGLVVVSLVWLIPESPRWLSSHGKTDQARNTVIKYHGDGNPESAIVKLELEEMQAQLNYDAELNRSQKWWDHRMLFNNKENLYRMWIASLVTIFSQFIGGSVITYYMPIILEKRASRAPPNNSSSTASTSSLASSILFVLVVMSEVGV</sequence>
<evidence type="ECO:0000256" key="5">
    <source>
        <dbReference type="ARBA" id="ARBA00023136"/>
    </source>
</evidence>
<accession>A0A0D2EJI3</accession>